<gene>
    <name evidence="1" type="ORF">GIB67_035979</name>
</gene>
<dbReference type="Proteomes" id="UP000541444">
    <property type="component" value="Unassembled WGS sequence"/>
</dbReference>
<comment type="caution">
    <text evidence="1">The sequence shown here is derived from an EMBL/GenBank/DDBJ whole genome shotgun (WGS) entry which is preliminary data.</text>
</comment>
<sequence>MQIHGNKPVYITNTNIYERTCIYNKHKYANINLKGLQGNQHAALDQALETSFYKCAHWILPRTSNS</sequence>
<organism evidence="1 2">
    <name type="scientific">Kingdonia uniflora</name>
    <dbReference type="NCBI Taxonomy" id="39325"/>
    <lineage>
        <taxon>Eukaryota</taxon>
        <taxon>Viridiplantae</taxon>
        <taxon>Streptophyta</taxon>
        <taxon>Embryophyta</taxon>
        <taxon>Tracheophyta</taxon>
        <taxon>Spermatophyta</taxon>
        <taxon>Magnoliopsida</taxon>
        <taxon>Ranunculales</taxon>
        <taxon>Circaeasteraceae</taxon>
        <taxon>Kingdonia</taxon>
    </lineage>
</organism>
<protein>
    <submittedName>
        <fullName evidence="1">Uncharacterized protein</fullName>
    </submittedName>
</protein>
<keyword evidence="2" id="KW-1185">Reference proteome</keyword>
<name>A0A7J7N1H2_9MAGN</name>
<proteinExistence type="predicted"/>
<evidence type="ECO:0000313" key="1">
    <source>
        <dbReference type="EMBL" id="KAF6160778.1"/>
    </source>
</evidence>
<evidence type="ECO:0000313" key="2">
    <source>
        <dbReference type="Proteomes" id="UP000541444"/>
    </source>
</evidence>
<reference evidence="1 2" key="1">
    <citation type="journal article" date="2020" name="IScience">
        <title>Genome Sequencing of the Endangered Kingdonia uniflora (Circaeasteraceae, Ranunculales) Reveals Potential Mechanisms of Evolutionary Specialization.</title>
        <authorList>
            <person name="Sun Y."/>
            <person name="Deng T."/>
            <person name="Zhang A."/>
            <person name="Moore M.J."/>
            <person name="Landis J.B."/>
            <person name="Lin N."/>
            <person name="Zhang H."/>
            <person name="Zhang X."/>
            <person name="Huang J."/>
            <person name="Zhang X."/>
            <person name="Sun H."/>
            <person name="Wang H."/>
        </authorList>
    </citation>
    <scope>NUCLEOTIDE SEQUENCE [LARGE SCALE GENOMIC DNA]</scope>
    <source>
        <strain evidence="1">TB1705</strain>
        <tissue evidence="1">Leaf</tissue>
    </source>
</reference>
<accession>A0A7J7N1H2</accession>
<dbReference type="EMBL" id="JACGCM010001155">
    <property type="protein sequence ID" value="KAF6160778.1"/>
    <property type="molecule type" value="Genomic_DNA"/>
</dbReference>
<dbReference type="AlphaFoldDB" id="A0A7J7N1H2"/>